<proteinExistence type="predicted"/>
<dbReference type="AlphaFoldDB" id="D1B141"/>
<dbReference type="InterPro" id="IPR002611">
    <property type="entry name" value="IstB_ATP-bd"/>
</dbReference>
<dbReference type="PIRSF" id="PIRSF003073">
    <property type="entry name" value="DNAC_TnpB_IstB"/>
    <property type="match status" value="1"/>
</dbReference>
<dbReference type="InterPro" id="IPR028350">
    <property type="entry name" value="DNAC/IstB-like"/>
</dbReference>
<keyword evidence="5" id="KW-1185">Reference proteome</keyword>
<dbReference type="PANTHER" id="PTHR30050">
    <property type="entry name" value="CHROMOSOMAL REPLICATION INITIATOR PROTEIN DNAA"/>
    <property type="match status" value="1"/>
</dbReference>
<accession>D1B141</accession>
<protein>
    <submittedName>
        <fullName evidence="4">IstB domain protein ATP-binding protein</fullName>
    </submittedName>
</protein>
<dbReference type="HOGENOM" id="CLU_062999_7_0_7"/>
<name>D1B141_SULD5</name>
<dbReference type="PANTHER" id="PTHR30050:SF4">
    <property type="entry name" value="ATP-BINDING PROTEIN RV3427C IN INSERTION SEQUENCE-RELATED"/>
    <property type="match status" value="1"/>
</dbReference>
<feature type="domain" description="IstB-like ATP-binding" evidence="3">
    <location>
        <begin position="12"/>
        <end position="241"/>
    </location>
</feature>
<evidence type="ECO:0000313" key="5">
    <source>
        <dbReference type="Proteomes" id="UP000002222"/>
    </source>
</evidence>
<dbReference type="Pfam" id="PF01695">
    <property type="entry name" value="IstB_IS21"/>
    <property type="match status" value="1"/>
</dbReference>
<keyword evidence="1" id="KW-0547">Nucleotide-binding</keyword>
<dbReference type="RefSeq" id="WP_012856575.1">
    <property type="nucleotide sequence ID" value="NC_013512.1"/>
</dbReference>
<reference evidence="5" key="1">
    <citation type="submission" date="2009-11" db="EMBL/GenBank/DDBJ databases">
        <title>The complete genome of Sulfurospirillum deleyianum DSM 6946.</title>
        <authorList>
            <consortium name="US DOE Joint Genome Institute (JGI-PGF)"/>
            <person name="Lucas S."/>
            <person name="Copeland A."/>
            <person name="Lapidus A."/>
            <person name="Glavina del Rio T."/>
            <person name="Dalin E."/>
            <person name="Tice H."/>
            <person name="Bruce D."/>
            <person name="Goodwin L."/>
            <person name="Pitluck S."/>
            <person name="Kyrpides N."/>
            <person name="Mavromatis K."/>
            <person name="Ivanova N."/>
            <person name="Ovchinnikova G."/>
            <person name="Munk A.C."/>
            <person name="Lu M."/>
            <person name="Brettin T."/>
            <person name="Detter J.C."/>
            <person name="Han C."/>
            <person name="Tapia R."/>
            <person name="Larimer F."/>
            <person name="Land M."/>
            <person name="Hauser L."/>
            <person name="Markowitz V."/>
            <person name="Cheng J.F."/>
            <person name="Hugenholtz P."/>
            <person name="Woyke T."/>
            <person name="Wu D."/>
            <person name="Aumann P."/>
            <person name="Schneider S."/>
            <person name="Lang E."/>
            <person name="Spring S."/>
            <person name="Klenk H.P."/>
            <person name="Eisen J.A."/>
        </authorList>
    </citation>
    <scope>NUCLEOTIDE SEQUENCE [LARGE SCALE GENOMIC DNA]</scope>
    <source>
        <strain evidence="5">ATCC 51133 / DSM 6946 / 5175</strain>
    </source>
</reference>
<dbReference type="STRING" id="525898.Sdel_0778"/>
<gene>
    <name evidence="4" type="ordered locus">Sdel_0778</name>
</gene>
<dbReference type="OrthoDB" id="8150723at2"/>
<keyword evidence="2 4" id="KW-0067">ATP-binding</keyword>
<evidence type="ECO:0000259" key="3">
    <source>
        <dbReference type="Pfam" id="PF01695"/>
    </source>
</evidence>
<sequence length="250" mass="28728">MNHTAILNLTTDLGYKGFKEAYMRQIEDIAYHSLGFEERLYQLLQAQDVFLNNKRVFMNLKLSKIKNKQALLEDLDYDPKRKINKAQILSLASMDFIRARQNIIINGKTGTGKTFLAESFAIRAIQEGFSAYYIRTATLLEEINLSRIDGSYTNLVKRFARYKLLILDDFGISPITADDATNLFEIIEARNQMASTIITSQLPVKDWYDYLQNNTIADAILDRVVNSSHRVFIDGDSLRPKYGKIAKDYE</sequence>
<dbReference type="GO" id="GO:0006260">
    <property type="term" value="P:DNA replication"/>
    <property type="evidence" value="ECO:0007669"/>
    <property type="project" value="TreeGrafter"/>
</dbReference>
<dbReference type="InterPro" id="IPR047661">
    <property type="entry name" value="IstB"/>
</dbReference>
<dbReference type="InterPro" id="IPR027417">
    <property type="entry name" value="P-loop_NTPase"/>
</dbReference>
<evidence type="ECO:0000256" key="2">
    <source>
        <dbReference type="ARBA" id="ARBA00022840"/>
    </source>
</evidence>
<dbReference type="NCBIfam" id="NF038214">
    <property type="entry name" value="IS21_help_AAA"/>
    <property type="match status" value="1"/>
</dbReference>
<evidence type="ECO:0000313" key="4">
    <source>
        <dbReference type="EMBL" id="ACZ11811.1"/>
    </source>
</evidence>
<dbReference type="SUPFAM" id="SSF52540">
    <property type="entry name" value="P-loop containing nucleoside triphosphate hydrolases"/>
    <property type="match status" value="1"/>
</dbReference>
<dbReference type="EMBL" id="CP001816">
    <property type="protein sequence ID" value="ACZ11811.1"/>
    <property type="molecule type" value="Genomic_DNA"/>
</dbReference>
<dbReference type="KEGG" id="sdl:Sdel_0778"/>
<organism evidence="4 5">
    <name type="scientific">Sulfurospirillum deleyianum (strain ATCC 51133 / DSM 6946 / 5175)</name>
    <dbReference type="NCBI Taxonomy" id="525898"/>
    <lineage>
        <taxon>Bacteria</taxon>
        <taxon>Pseudomonadati</taxon>
        <taxon>Campylobacterota</taxon>
        <taxon>Epsilonproteobacteria</taxon>
        <taxon>Campylobacterales</taxon>
        <taxon>Sulfurospirillaceae</taxon>
        <taxon>Sulfurospirillum</taxon>
    </lineage>
</organism>
<dbReference type="Gene3D" id="3.40.50.300">
    <property type="entry name" value="P-loop containing nucleotide triphosphate hydrolases"/>
    <property type="match status" value="1"/>
</dbReference>
<dbReference type="CDD" id="cd00009">
    <property type="entry name" value="AAA"/>
    <property type="match status" value="1"/>
</dbReference>
<evidence type="ECO:0000256" key="1">
    <source>
        <dbReference type="ARBA" id="ARBA00022741"/>
    </source>
</evidence>
<dbReference type="Proteomes" id="UP000002222">
    <property type="component" value="Chromosome"/>
</dbReference>
<dbReference type="eggNOG" id="COG1484">
    <property type="taxonomic scope" value="Bacteria"/>
</dbReference>
<reference evidence="4 5" key="2">
    <citation type="journal article" date="2010" name="Stand. Genomic Sci.">
        <title>Complete genome sequence of Sulfurospirillum deleyianum type strain (5175).</title>
        <authorList>
            <person name="Sikorski J."/>
            <person name="Lapidus A."/>
            <person name="Copeland A."/>
            <person name="Glavina Del Rio T."/>
            <person name="Nolan M."/>
            <person name="Lucas S."/>
            <person name="Chen F."/>
            <person name="Tice H."/>
            <person name="Cheng J.F."/>
            <person name="Saunders E."/>
            <person name="Bruce D."/>
            <person name="Goodwin L."/>
            <person name="Pitluck S."/>
            <person name="Ovchinnikova G."/>
            <person name="Pati A."/>
            <person name="Ivanova N."/>
            <person name="Mavromatis K."/>
            <person name="Chen A."/>
            <person name="Palaniappan K."/>
            <person name="Chain P."/>
            <person name="Land M."/>
            <person name="Hauser L."/>
            <person name="Chang Y.J."/>
            <person name="Jeffries C.D."/>
            <person name="Brettin T."/>
            <person name="Detter J.C."/>
            <person name="Han C."/>
            <person name="Rohde M."/>
            <person name="Lang E."/>
            <person name="Spring S."/>
            <person name="Goker M."/>
            <person name="Bristow J."/>
            <person name="Eisen J.A."/>
            <person name="Markowitz V."/>
            <person name="Hugenholtz P."/>
            <person name="Kyrpides N.C."/>
            <person name="Klenk H.P."/>
        </authorList>
    </citation>
    <scope>NUCLEOTIDE SEQUENCE [LARGE SCALE GENOMIC DNA]</scope>
    <source>
        <strain evidence="5">ATCC 51133 / DSM 6946 / 5175</strain>
    </source>
</reference>
<dbReference type="GO" id="GO:0005524">
    <property type="term" value="F:ATP binding"/>
    <property type="evidence" value="ECO:0007669"/>
    <property type="project" value="UniProtKB-KW"/>
</dbReference>